<keyword evidence="2" id="KW-1185">Reference proteome</keyword>
<evidence type="ECO:0008006" key="3">
    <source>
        <dbReference type="Google" id="ProtNLM"/>
    </source>
</evidence>
<comment type="caution">
    <text evidence="1">The sequence shown here is derived from an EMBL/GenBank/DDBJ whole genome shotgun (WGS) entry which is preliminary data.</text>
</comment>
<dbReference type="RefSeq" id="WP_028728130.1">
    <property type="nucleotide sequence ID" value="NZ_AUAE01000027.1"/>
</dbReference>
<gene>
    <name evidence="1" type="ORF">HMPREF1536_04547</name>
</gene>
<dbReference type="PATRIC" id="fig|1203610.3.peg.4635"/>
<reference evidence="1 2" key="1">
    <citation type="submission" date="2013-04" db="EMBL/GenBank/DDBJ databases">
        <title>The Genome Sequence of Parabacteroides gordonii DSM 23371.</title>
        <authorList>
            <consortium name="The Broad Institute Genomics Platform"/>
            <person name="Earl A."/>
            <person name="Ward D."/>
            <person name="Feldgarden M."/>
            <person name="Gevers D."/>
            <person name="Martens E."/>
            <person name="Sakamoto M."/>
            <person name="Benno Y."/>
            <person name="Suzuki N."/>
            <person name="Matsunaga N."/>
            <person name="Koshihara K."/>
            <person name="Seki M."/>
            <person name="Komiya H."/>
            <person name="Walker B."/>
            <person name="Young S."/>
            <person name="Zeng Q."/>
            <person name="Gargeya S."/>
            <person name="Fitzgerald M."/>
            <person name="Haas B."/>
            <person name="Abouelleil A."/>
            <person name="Allen A.W."/>
            <person name="Alvarado L."/>
            <person name="Arachchi H.M."/>
            <person name="Berlin A.M."/>
            <person name="Chapman S.B."/>
            <person name="Gainer-Dewar J."/>
            <person name="Goldberg J."/>
            <person name="Griggs A."/>
            <person name="Gujja S."/>
            <person name="Hansen M."/>
            <person name="Howarth C."/>
            <person name="Imamovic A."/>
            <person name="Ireland A."/>
            <person name="Larimer J."/>
            <person name="McCowan C."/>
            <person name="Murphy C."/>
            <person name="Pearson M."/>
            <person name="Poon T.W."/>
            <person name="Priest M."/>
            <person name="Roberts A."/>
            <person name="Saif S."/>
            <person name="Shea T."/>
            <person name="Sisk P."/>
            <person name="Sykes S."/>
            <person name="Wortman J."/>
            <person name="Nusbaum C."/>
            <person name="Birren B."/>
        </authorList>
    </citation>
    <scope>NUCLEOTIDE SEQUENCE [LARGE SCALE GENOMIC DNA]</scope>
    <source>
        <strain evidence="1 2">MS-1</strain>
    </source>
</reference>
<evidence type="ECO:0000313" key="2">
    <source>
        <dbReference type="Proteomes" id="UP000033035"/>
    </source>
</evidence>
<dbReference type="STRING" id="1203610.HMPREF1536_04547"/>
<dbReference type="EMBL" id="AQHW01000025">
    <property type="protein sequence ID" value="KKB49483.1"/>
    <property type="molecule type" value="Genomic_DNA"/>
</dbReference>
<protein>
    <recommendedName>
        <fullName evidence="3">RteC protein</fullName>
    </recommendedName>
</protein>
<name>A0A0F5IVB6_9BACT</name>
<proteinExistence type="predicted"/>
<organism evidence="1 2">
    <name type="scientific">Parabacteroides gordonii MS-1 = DSM 23371</name>
    <dbReference type="NCBI Taxonomy" id="1203610"/>
    <lineage>
        <taxon>Bacteria</taxon>
        <taxon>Pseudomonadati</taxon>
        <taxon>Bacteroidota</taxon>
        <taxon>Bacteroidia</taxon>
        <taxon>Bacteroidales</taxon>
        <taxon>Tannerellaceae</taxon>
        <taxon>Parabacteroides</taxon>
    </lineage>
</organism>
<evidence type="ECO:0000313" key="1">
    <source>
        <dbReference type="EMBL" id="KKB49483.1"/>
    </source>
</evidence>
<dbReference type="HOGENOM" id="CLU_079317_0_0_10"/>
<sequence length="287" mass="34659">MQKKYDEIMQEIDSRMAGLDLNKKNIVTDCRAMIHLLKEKLAEMKVFLQSHSFKNEVDEIIFFKYQKPTLLGRLIYFYKILRIESQRPLETEELDKYYEKQQLEQKLFFDRHVSFFQYYRSGSTYQDTHYFLRGRQYDVIDVDICPFDENFEFSTGYDQLVARIIAMELLYAFLSFRRTYLQNGNDGVLMRLLKMRGSYQWTGSVVELVELMYSLDEVKCINNGEITINELTAFFGTLFDIDIRDSYGAFSDIKKRKDESRTYFLDKLRERLNKRMERDDDKERKRR</sequence>
<dbReference type="AlphaFoldDB" id="A0A0F5IVB6"/>
<dbReference type="Pfam" id="PF09357">
    <property type="entry name" value="RteC"/>
    <property type="match status" value="1"/>
</dbReference>
<dbReference type="Proteomes" id="UP000033035">
    <property type="component" value="Unassembled WGS sequence"/>
</dbReference>
<accession>A0A0F5IVB6</accession>
<dbReference type="InterPro" id="IPR018534">
    <property type="entry name" value="Tet_reg_excision_RteC"/>
</dbReference>